<gene>
    <name evidence="1" type="ORF">METZ01_LOCUS475569</name>
</gene>
<proteinExistence type="predicted"/>
<organism evidence="1">
    <name type="scientific">marine metagenome</name>
    <dbReference type="NCBI Taxonomy" id="408172"/>
    <lineage>
        <taxon>unclassified sequences</taxon>
        <taxon>metagenomes</taxon>
        <taxon>ecological metagenomes</taxon>
    </lineage>
</organism>
<reference evidence="1" key="1">
    <citation type="submission" date="2018-05" db="EMBL/GenBank/DDBJ databases">
        <authorList>
            <person name="Lanie J.A."/>
            <person name="Ng W.-L."/>
            <person name="Kazmierczak K.M."/>
            <person name="Andrzejewski T.M."/>
            <person name="Davidsen T.M."/>
            <person name="Wayne K.J."/>
            <person name="Tettelin H."/>
            <person name="Glass J.I."/>
            <person name="Rusch D."/>
            <person name="Podicherti R."/>
            <person name="Tsui H.-C.T."/>
            <person name="Winkler M.E."/>
        </authorList>
    </citation>
    <scope>NUCLEOTIDE SEQUENCE</scope>
</reference>
<dbReference type="EMBL" id="UINC01202757">
    <property type="protein sequence ID" value="SVE22715.1"/>
    <property type="molecule type" value="Genomic_DNA"/>
</dbReference>
<name>A0A383BTR7_9ZZZZ</name>
<feature type="non-terminal residue" evidence="1">
    <location>
        <position position="60"/>
    </location>
</feature>
<sequence length="60" mass="6775">MSVKTLILSALSCIFFTTTATAIKIVANSDTGKHKYPSISDVKKRIQKHTEPKYRNTFMI</sequence>
<accession>A0A383BTR7</accession>
<evidence type="ECO:0000313" key="1">
    <source>
        <dbReference type="EMBL" id="SVE22715.1"/>
    </source>
</evidence>
<dbReference type="AlphaFoldDB" id="A0A383BTR7"/>
<protein>
    <submittedName>
        <fullName evidence="1">Uncharacterized protein</fullName>
    </submittedName>
</protein>